<dbReference type="AlphaFoldDB" id="A0A1G7DAE9"/>
<evidence type="ECO:0000313" key="2">
    <source>
        <dbReference type="Proteomes" id="UP000198748"/>
    </source>
</evidence>
<dbReference type="Pfam" id="PF13489">
    <property type="entry name" value="Methyltransf_23"/>
    <property type="match status" value="1"/>
</dbReference>
<name>A0A1G7DAE9_9BACT</name>
<dbReference type="EMBL" id="FNAN01000005">
    <property type="protein sequence ID" value="SDE47715.1"/>
    <property type="molecule type" value="Genomic_DNA"/>
</dbReference>
<dbReference type="CDD" id="cd02440">
    <property type="entry name" value="AdoMet_MTases"/>
    <property type="match status" value="1"/>
</dbReference>
<dbReference type="PANTHER" id="PTHR43861">
    <property type="entry name" value="TRANS-ACONITATE 2-METHYLTRANSFERASE-RELATED"/>
    <property type="match status" value="1"/>
</dbReference>
<dbReference type="Gene3D" id="3.40.50.150">
    <property type="entry name" value="Vaccinia Virus protein VP39"/>
    <property type="match status" value="1"/>
</dbReference>
<dbReference type="STRING" id="659014.SAMN04487996_105152"/>
<dbReference type="GO" id="GO:0032259">
    <property type="term" value="P:methylation"/>
    <property type="evidence" value="ECO:0007669"/>
    <property type="project" value="UniProtKB-KW"/>
</dbReference>
<dbReference type="InterPro" id="IPR029063">
    <property type="entry name" value="SAM-dependent_MTases_sf"/>
</dbReference>
<keyword evidence="2" id="KW-1185">Reference proteome</keyword>
<keyword evidence="1" id="KW-0808">Transferase</keyword>
<sequence length="264" mass="29980">MIEENREKWLVSYPDDGNSVCFEMEDMSFWYQHRNGCLVETMKANDFPQDFLDIGGGNGITALAMQNAGYNVTLVEPYATGIENARKRGIRSTIQSTLEEYAAQVNGTAPAAGFFDVMEHIEDDKAFLENINRLLTPDGRIMLTVPAFQSLWSENDVQLGHFRRYTLPQLTVLLAKTGFKVTYATYFFSLVWAPMWLARVLPEKFGIKKDNTPDKKRNEHMAGRPTTARLLRGLLSWEVNAIRKKKKIPFGTSCLIVAQKTRAL</sequence>
<dbReference type="Proteomes" id="UP000198748">
    <property type="component" value="Unassembled WGS sequence"/>
</dbReference>
<dbReference type="GO" id="GO:0008168">
    <property type="term" value="F:methyltransferase activity"/>
    <property type="evidence" value="ECO:0007669"/>
    <property type="project" value="UniProtKB-KW"/>
</dbReference>
<evidence type="ECO:0000313" key="1">
    <source>
        <dbReference type="EMBL" id="SDE47715.1"/>
    </source>
</evidence>
<dbReference type="SUPFAM" id="SSF53335">
    <property type="entry name" value="S-adenosyl-L-methionine-dependent methyltransferases"/>
    <property type="match status" value="1"/>
</dbReference>
<proteinExistence type="predicted"/>
<organism evidence="1 2">
    <name type="scientific">Dyadobacter soli</name>
    <dbReference type="NCBI Taxonomy" id="659014"/>
    <lineage>
        <taxon>Bacteria</taxon>
        <taxon>Pseudomonadati</taxon>
        <taxon>Bacteroidota</taxon>
        <taxon>Cytophagia</taxon>
        <taxon>Cytophagales</taxon>
        <taxon>Spirosomataceae</taxon>
        <taxon>Dyadobacter</taxon>
    </lineage>
</organism>
<gene>
    <name evidence="1" type="ORF">SAMN04487996_105152</name>
</gene>
<reference evidence="2" key="1">
    <citation type="submission" date="2016-10" db="EMBL/GenBank/DDBJ databases">
        <authorList>
            <person name="Varghese N."/>
            <person name="Submissions S."/>
        </authorList>
    </citation>
    <scope>NUCLEOTIDE SEQUENCE [LARGE SCALE GENOMIC DNA]</scope>
    <source>
        <strain evidence="2">DSM 25329</strain>
    </source>
</reference>
<protein>
    <submittedName>
        <fullName evidence="1">Methyltransferase domain-containing protein</fullName>
    </submittedName>
</protein>
<accession>A0A1G7DAE9</accession>
<dbReference type="OrthoDB" id="1524727at2"/>
<dbReference type="RefSeq" id="WP_090148663.1">
    <property type="nucleotide sequence ID" value="NZ_FNAN01000005.1"/>
</dbReference>
<keyword evidence="1" id="KW-0489">Methyltransferase</keyword>